<name>A0A382E595_9ZZZZ</name>
<feature type="non-terminal residue" evidence="1">
    <location>
        <position position="1"/>
    </location>
</feature>
<reference evidence="1" key="1">
    <citation type="submission" date="2018-05" db="EMBL/GenBank/DDBJ databases">
        <authorList>
            <person name="Lanie J.A."/>
            <person name="Ng W.-L."/>
            <person name="Kazmierczak K.M."/>
            <person name="Andrzejewski T.M."/>
            <person name="Davidsen T.M."/>
            <person name="Wayne K.J."/>
            <person name="Tettelin H."/>
            <person name="Glass J.I."/>
            <person name="Rusch D."/>
            <person name="Podicherti R."/>
            <person name="Tsui H.-C.T."/>
            <person name="Winkler M.E."/>
        </authorList>
    </citation>
    <scope>NUCLEOTIDE SEQUENCE</scope>
</reference>
<protein>
    <submittedName>
        <fullName evidence="1">Uncharacterized protein</fullName>
    </submittedName>
</protein>
<proteinExistence type="predicted"/>
<dbReference type="EMBL" id="UINC01042820">
    <property type="protein sequence ID" value="SVB45966.1"/>
    <property type="molecule type" value="Genomic_DNA"/>
</dbReference>
<dbReference type="AlphaFoldDB" id="A0A382E595"/>
<sequence length="26" mass="2823">LKEAMTPKKWLSVFFALCGALLVSAV</sequence>
<evidence type="ECO:0000313" key="1">
    <source>
        <dbReference type="EMBL" id="SVB45966.1"/>
    </source>
</evidence>
<gene>
    <name evidence="1" type="ORF">METZ01_LOCUS198820</name>
</gene>
<accession>A0A382E595</accession>
<organism evidence="1">
    <name type="scientific">marine metagenome</name>
    <dbReference type="NCBI Taxonomy" id="408172"/>
    <lineage>
        <taxon>unclassified sequences</taxon>
        <taxon>metagenomes</taxon>
        <taxon>ecological metagenomes</taxon>
    </lineage>
</organism>